<feature type="domain" description="Protein kinase" evidence="9">
    <location>
        <begin position="25"/>
        <end position="296"/>
    </location>
</feature>
<keyword evidence="5 10" id="KW-0418">Kinase</keyword>
<dbReference type="OrthoDB" id="2396at2759"/>
<dbReference type="InterPro" id="IPR017441">
    <property type="entry name" value="Protein_kinase_ATP_BS"/>
</dbReference>
<evidence type="ECO:0000256" key="3">
    <source>
        <dbReference type="ARBA" id="ARBA00022679"/>
    </source>
</evidence>
<dbReference type="EMBL" id="CP097510">
    <property type="protein sequence ID" value="URE31800.1"/>
    <property type="molecule type" value="Genomic_DNA"/>
</dbReference>
<keyword evidence="2" id="KW-0723">Serine/threonine-protein kinase</keyword>
<evidence type="ECO:0000256" key="5">
    <source>
        <dbReference type="ARBA" id="ARBA00022777"/>
    </source>
</evidence>
<proteinExistence type="inferred from homology"/>
<evidence type="ECO:0000256" key="7">
    <source>
        <dbReference type="PROSITE-ProRule" id="PRU10141"/>
    </source>
</evidence>
<dbReference type="InterPro" id="IPR000719">
    <property type="entry name" value="Prot_kinase_dom"/>
</dbReference>
<evidence type="ECO:0000313" key="11">
    <source>
        <dbReference type="Proteomes" id="UP001055439"/>
    </source>
</evidence>
<dbReference type="CDD" id="cd07859">
    <property type="entry name" value="STKc_TDY_MAPK"/>
    <property type="match status" value="1"/>
</dbReference>
<accession>A0A9E7HE05</accession>
<evidence type="ECO:0000256" key="6">
    <source>
        <dbReference type="ARBA" id="ARBA00022840"/>
    </source>
</evidence>
<comment type="similarity">
    <text evidence="1">Belongs to the protein kinase superfamily. CMGC Ser/Thr protein kinase family. MAP kinase subfamily.</text>
</comment>
<feature type="compositionally biased region" description="Polar residues" evidence="8">
    <location>
        <begin position="433"/>
        <end position="445"/>
    </location>
</feature>
<dbReference type="AlphaFoldDB" id="A0A9E7HE05"/>
<gene>
    <name evidence="10" type="ORF">MUK42_06051</name>
</gene>
<name>A0A9E7HE05_9LILI</name>
<keyword evidence="6 7" id="KW-0067">ATP-binding</keyword>
<keyword evidence="11" id="KW-1185">Reference proteome</keyword>
<dbReference type="Gene3D" id="1.10.510.10">
    <property type="entry name" value="Transferase(Phosphotransferase) domain 1"/>
    <property type="match status" value="1"/>
</dbReference>
<protein>
    <submittedName>
        <fullName evidence="10">Mitogen-activated protein kinase</fullName>
    </submittedName>
</protein>
<dbReference type="GO" id="GO:0004707">
    <property type="term" value="F:MAP kinase activity"/>
    <property type="evidence" value="ECO:0007669"/>
    <property type="project" value="InterPro"/>
</dbReference>
<evidence type="ECO:0000256" key="8">
    <source>
        <dbReference type="SAM" id="MobiDB-lite"/>
    </source>
</evidence>
<dbReference type="PROSITE" id="PS50011">
    <property type="entry name" value="PROTEIN_KINASE_DOM"/>
    <property type="match status" value="1"/>
</dbReference>
<dbReference type="PROSITE" id="PS01351">
    <property type="entry name" value="MAPK"/>
    <property type="match status" value="1"/>
</dbReference>
<dbReference type="Gene3D" id="3.30.200.20">
    <property type="entry name" value="Phosphorylase Kinase, domain 1"/>
    <property type="match status" value="1"/>
</dbReference>
<evidence type="ECO:0000313" key="10">
    <source>
        <dbReference type="EMBL" id="URE31800.1"/>
    </source>
</evidence>
<dbReference type="SMART" id="SM00220">
    <property type="entry name" value="S_TKc"/>
    <property type="match status" value="1"/>
</dbReference>
<keyword evidence="4 7" id="KW-0547">Nucleotide-binding</keyword>
<dbReference type="Pfam" id="PF00069">
    <property type="entry name" value="Pkinase"/>
    <property type="match status" value="1"/>
</dbReference>
<evidence type="ECO:0000256" key="1">
    <source>
        <dbReference type="ARBA" id="ARBA00008832"/>
    </source>
</evidence>
<evidence type="ECO:0000256" key="2">
    <source>
        <dbReference type="ARBA" id="ARBA00022527"/>
    </source>
</evidence>
<dbReference type="Proteomes" id="UP001055439">
    <property type="component" value="Chromosome 8"/>
</dbReference>
<organism evidence="10 11">
    <name type="scientific">Musa troglodytarum</name>
    <name type="common">fe'i banana</name>
    <dbReference type="NCBI Taxonomy" id="320322"/>
    <lineage>
        <taxon>Eukaryota</taxon>
        <taxon>Viridiplantae</taxon>
        <taxon>Streptophyta</taxon>
        <taxon>Embryophyta</taxon>
        <taxon>Tracheophyta</taxon>
        <taxon>Spermatophyta</taxon>
        <taxon>Magnoliopsida</taxon>
        <taxon>Liliopsida</taxon>
        <taxon>Zingiberales</taxon>
        <taxon>Musaceae</taxon>
        <taxon>Musa</taxon>
    </lineage>
</organism>
<dbReference type="PANTHER" id="PTHR24055">
    <property type="entry name" value="MITOGEN-ACTIVATED PROTEIN KINASE"/>
    <property type="match status" value="1"/>
</dbReference>
<dbReference type="InterPro" id="IPR003527">
    <property type="entry name" value="MAP_kinase_CS"/>
</dbReference>
<feature type="compositionally biased region" description="Polar residues" evidence="8">
    <location>
        <begin position="400"/>
        <end position="413"/>
    </location>
</feature>
<evidence type="ECO:0000259" key="9">
    <source>
        <dbReference type="PROSITE" id="PS50011"/>
    </source>
</evidence>
<dbReference type="InterPro" id="IPR050117">
    <property type="entry name" value="MAPK"/>
</dbReference>
<feature type="region of interest" description="Disordered" evidence="8">
    <location>
        <begin position="495"/>
        <end position="523"/>
    </location>
</feature>
<dbReference type="FunFam" id="3.30.200.20:FF:000046">
    <property type="entry name" value="Mitogen-activated protein kinase"/>
    <property type="match status" value="1"/>
</dbReference>
<reference evidence="10" key="1">
    <citation type="submission" date="2022-05" db="EMBL/GenBank/DDBJ databases">
        <title>The Musa troglodytarum L. genome provides insights into the mechanism of non-climacteric behaviour and enrichment of carotenoids.</title>
        <authorList>
            <person name="Wang J."/>
        </authorList>
    </citation>
    <scope>NUCLEOTIDE SEQUENCE</scope>
    <source>
        <tissue evidence="10">Leaf</tissue>
    </source>
</reference>
<sequence>MQQDQRKKNSPDLDFFSEYGDANRYKIQEVIGKGSYGVVCSAIDTHTGEKVAIKKIHDIFEHISDAVRILREIKLLRLLRHPDIVEIKHIMLPPSRKDFKDIYVVFELMESDLHQVIKANDDLTREHYQFFLYQLLRALKYIHTANVYHRDLKPKNILANANCKLKICDFGLARVAFSDTPTTIFWTYTTAIDIWSIGCIFAEVLTGKPLFPGKNVVHQLDLMTDLLGTPSLDTISRVRNEKARKYLSNMRKKLSVPFSQKFPNADPLALKLLERLLAFDPKDRPTAEEALADPYFKGLAKVEREPSCQPITKMEFEFERRRLTKEDIRELIFREILEYHPQLLKDYMNGTQRANFLYPSAVDQFRKQFAYLEENGGKSGPVIPLDRKHVSLPRSTVVHSATIPPTEQPSMGSSRHKQGADEACKNPRDMERSSGSIAKASQAQRIPTARPGKVVGPVVQYESGSMKDAYDPRRFIRNPVLPLQPAIPPFCFHGPAGTLGSSNRDPGEAEGESVQHKPPPHPCIPSKMAPDIALDMRASPFNGIIAAATAGGHRKVGTIQFGMTRMY</sequence>
<dbReference type="SUPFAM" id="SSF56112">
    <property type="entry name" value="Protein kinase-like (PK-like)"/>
    <property type="match status" value="1"/>
</dbReference>
<feature type="binding site" evidence="7">
    <location>
        <position position="55"/>
    </location>
    <ligand>
        <name>ATP</name>
        <dbReference type="ChEBI" id="CHEBI:30616"/>
    </ligand>
</feature>
<feature type="region of interest" description="Disordered" evidence="8">
    <location>
        <begin position="400"/>
        <end position="451"/>
    </location>
</feature>
<dbReference type="FunFam" id="1.10.510.10:FF:000624">
    <property type="entry name" value="Mitogen-activated protein kinase"/>
    <property type="match status" value="1"/>
</dbReference>
<keyword evidence="3" id="KW-0808">Transferase</keyword>
<dbReference type="GO" id="GO:0005524">
    <property type="term" value="F:ATP binding"/>
    <property type="evidence" value="ECO:0007669"/>
    <property type="project" value="UniProtKB-UniRule"/>
</dbReference>
<feature type="compositionally biased region" description="Basic and acidic residues" evidence="8">
    <location>
        <begin position="418"/>
        <end position="432"/>
    </location>
</feature>
<evidence type="ECO:0000256" key="4">
    <source>
        <dbReference type="ARBA" id="ARBA00022741"/>
    </source>
</evidence>
<dbReference type="PROSITE" id="PS00107">
    <property type="entry name" value="PROTEIN_KINASE_ATP"/>
    <property type="match status" value="1"/>
</dbReference>
<dbReference type="InterPro" id="IPR011009">
    <property type="entry name" value="Kinase-like_dom_sf"/>
</dbReference>